<dbReference type="KEGG" id="abi:Aboo_1235"/>
<evidence type="ECO:0000256" key="3">
    <source>
        <dbReference type="ARBA" id="ARBA00023134"/>
    </source>
</evidence>
<dbReference type="PANTHER" id="PTHR30314:SF3">
    <property type="entry name" value="MITOCHONDRIAL DIVISION PROTEIN FSZA"/>
    <property type="match status" value="1"/>
</dbReference>
<protein>
    <recommendedName>
        <fullName evidence="5 6">Cell division protein FtsZ</fullName>
    </recommendedName>
</protein>
<dbReference type="InterPro" id="IPR018316">
    <property type="entry name" value="Tubulin/FtsZ_2-layer-sand-dom"/>
</dbReference>
<dbReference type="Pfam" id="PF00091">
    <property type="entry name" value="Tubulin"/>
    <property type="match status" value="1"/>
</dbReference>
<evidence type="ECO:0000259" key="8">
    <source>
        <dbReference type="SMART" id="SM00865"/>
    </source>
</evidence>
<dbReference type="eggNOG" id="arCOG02201">
    <property type="taxonomic scope" value="Archaea"/>
</dbReference>
<dbReference type="CDD" id="cd02201">
    <property type="entry name" value="FtsZ_type1"/>
    <property type="match status" value="1"/>
</dbReference>
<dbReference type="InterPro" id="IPR045061">
    <property type="entry name" value="FtsZ/CetZ"/>
</dbReference>
<dbReference type="SUPFAM" id="SSF52490">
    <property type="entry name" value="Tubulin nucleotide-binding domain-like"/>
    <property type="match status" value="1"/>
</dbReference>
<proteinExistence type="inferred from homology"/>
<dbReference type="InterPro" id="IPR000158">
    <property type="entry name" value="Cell_div_FtsZ"/>
</dbReference>
<dbReference type="Proteomes" id="UP000001400">
    <property type="component" value="Chromosome"/>
</dbReference>
<dbReference type="GO" id="GO:0005525">
    <property type="term" value="F:GTP binding"/>
    <property type="evidence" value="ECO:0007669"/>
    <property type="project" value="UniProtKB-UniRule"/>
</dbReference>
<dbReference type="EMBL" id="CP001941">
    <property type="protein sequence ID" value="ADD09043.1"/>
    <property type="molecule type" value="Genomic_DNA"/>
</dbReference>
<feature type="binding site" evidence="5">
    <location>
        <begin position="118"/>
        <end position="120"/>
    </location>
    <ligand>
        <name>GTP</name>
        <dbReference type="ChEBI" id="CHEBI:37565"/>
    </ligand>
</feature>
<dbReference type="STRING" id="439481.Aboo_1235"/>
<evidence type="ECO:0000313" key="9">
    <source>
        <dbReference type="EMBL" id="ADD09043.1"/>
    </source>
</evidence>
<gene>
    <name evidence="5" type="primary">ftsZ</name>
    <name evidence="9" type="ordered locus">Aboo_1235</name>
</gene>
<dbReference type="Gene3D" id="3.40.50.1440">
    <property type="entry name" value="Tubulin/FtsZ, GTPase domain"/>
    <property type="match status" value="1"/>
</dbReference>
<dbReference type="HOGENOM" id="CLU_024865_0_1_2"/>
<comment type="subcellular location">
    <subcellularLocation>
        <location evidence="5">Cytoplasm</location>
    </subcellularLocation>
    <text evidence="5">Assembles at midcell at the inner surface of the cytoplasmic membrane.</text>
</comment>
<feature type="binding site" evidence="5">
    <location>
        <position position="153"/>
    </location>
    <ligand>
        <name>GTP</name>
        <dbReference type="ChEBI" id="CHEBI:37565"/>
    </ligand>
</feature>
<feature type="binding site" evidence="5">
    <location>
        <begin position="32"/>
        <end position="36"/>
    </location>
    <ligand>
        <name>GTP</name>
        <dbReference type="ChEBI" id="CHEBI:37565"/>
    </ligand>
</feature>
<dbReference type="RefSeq" id="WP_008083861.1">
    <property type="nucleotide sequence ID" value="NC_013926.1"/>
</dbReference>
<keyword evidence="5" id="KW-0963">Cytoplasm</keyword>
<feature type="domain" description="Tubulin/FtsZ 2-layer sandwich" evidence="8">
    <location>
        <begin position="216"/>
        <end position="332"/>
    </location>
</feature>
<evidence type="ECO:0000256" key="5">
    <source>
        <dbReference type="HAMAP-Rule" id="MF_00909"/>
    </source>
</evidence>
<comment type="subunit">
    <text evidence="5">Homodimer. Polymerizes to form a dynamic ring structure in a strictly GTP-dependent manner. Interacts directly with several other division proteins.</text>
</comment>
<comment type="similarity">
    <text evidence="1 5">Belongs to the FtsZ family.</text>
</comment>
<evidence type="ECO:0000256" key="4">
    <source>
        <dbReference type="ARBA" id="ARBA00023210"/>
    </source>
</evidence>
<dbReference type="InterPro" id="IPR024757">
    <property type="entry name" value="FtsZ_C"/>
</dbReference>
<dbReference type="GO" id="GO:0051258">
    <property type="term" value="P:protein polymerization"/>
    <property type="evidence" value="ECO:0007669"/>
    <property type="project" value="UniProtKB-UniRule"/>
</dbReference>
<keyword evidence="4 5" id="KW-0717">Septation</keyword>
<evidence type="ECO:0000256" key="2">
    <source>
        <dbReference type="ARBA" id="ARBA00022741"/>
    </source>
</evidence>
<dbReference type="InterPro" id="IPR003008">
    <property type="entry name" value="Tubulin_FtsZ_GTPase"/>
</dbReference>
<dbReference type="OrthoDB" id="371908at2157"/>
<feature type="domain" description="Tubulin/FtsZ GTPase" evidence="7">
    <location>
        <begin position="24"/>
        <end position="214"/>
    </location>
</feature>
<dbReference type="InterPro" id="IPR036525">
    <property type="entry name" value="Tubulin/FtsZ_GTPase_sf"/>
</dbReference>
<keyword evidence="5 9" id="KW-0132">Cell division</keyword>
<reference evidence="9" key="1">
    <citation type="submission" date="2010-02" db="EMBL/GenBank/DDBJ databases">
        <title>Complete sequence of Aciduliprofundum boonei T469.</title>
        <authorList>
            <consortium name="US DOE Joint Genome Institute"/>
            <person name="Lucas S."/>
            <person name="Copeland A."/>
            <person name="Lapidus A."/>
            <person name="Cheng J.-F."/>
            <person name="Bruce D."/>
            <person name="Goodwin L."/>
            <person name="Pitluck S."/>
            <person name="Saunders E."/>
            <person name="Detter J.C."/>
            <person name="Han C."/>
            <person name="Tapia R."/>
            <person name="Land M."/>
            <person name="Hauser L."/>
            <person name="Kyrpides N."/>
            <person name="Mikhailova N."/>
            <person name="Flores G."/>
            <person name="Reysenbach A.-L."/>
            <person name="Woyke T."/>
        </authorList>
    </citation>
    <scope>NUCLEOTIDE SEQUENCE</scope>
    <source>
        <strain evidence="9">T469</strain>
    </source>
</reference>
<dbReference type="NCBIfam" id="TIGR00065">
    <property type="entry name" value="ftsZ"/>
    <property type="match status" value="1"/>
</dbReference>
<evidence type="ECO:0000259" key="7">
    <source>
        <dbReference type="SMART" id="SM00864"/>
    </source>
</evidence>
<keyword evidence="2 5" id="KW-0547">Nucleotide-binding</keyword>
<feature type="binding site" evidence="5">
    <location>
        <position position="196"/>
    </location>
    <ligand>
        <name>GTP</name>
        <dbReference type="ChEBI" id="CHEBI:37565"/>
    </ligand>
</feature>
<keyword evidence="3 5" id="KW-0342">GTP-binding</keyword>
<dbReference type="Pfam" id="PF12327">
    <property type="entry name" value="FtsZ_C"/>
    <property type="match status" value="1"/>
</dbReference>
<dbReference type="SMART" id="SM00864">
    <property type="entry name" value="Tubulin"/>
    <property type="match status" value="1"/>
</dbReference>
<evidence type="ECO:0000313" key="10">
    <source>
        <dbReference type="Proteomes" id="UP000001400"/>
    </source>
</evidence>
<keyword evidence="10" id="KW-1185">Reference proteome</keyword>
<dbReference type="PANTHER" id="PTHR30314">
    <property type="entry name" value="CELL DIVISION PROTEIN FTSZ-RELATED"/>
    <property type="match status" value="1"/>
</dbReference>
<dbReference type="PRINTS" id="PR00423">
    <property type="entry name" value="CELLDVISFTSZ"/>
</dbReference>
<feature type="binding site" evidence="5">
    <location>
        <position position="149"/>
    </location>
    <ligand>
        <name>GTP</name>
        <dbReference type="ChEBI" id="CHEBI:37565"/>
    </ligand>
</feature>
<dbReference type="AlphaFoldDB" id="B5ICG7"/>
<dbReference type="SUPFAM" id="SSF55307">
    <property type="entry name" value="Tubulin C-terminal domain-like"/>
    <property type="match status" value="1"/>
</dbReference>
<evidence type="ECO:0000256" key="6">
    <source>
        <dbReference type="NCBIfam" id="TIGR00065"/>
    </source>
</evidence>
<dbReference type="GO" id="GO:0032153">
    <property type="term" value="C:cell division site"/>
    <property type="evidence" value="ECO:0007669"/>
    <property type="project" value="UniProtKB-UniRule"/>
</dbReference>
<dbReference type="GO" id="GO:0043093">
    <property type="term" value="P:FtsZ-dependent cytokinesis"/>
    <property type="evidence" value="ECO:0007669"/>
    <property type="project" value="UniProtKB-UniRule"/>
</dbReference>
<name>B5ICG7_ACIB4</name>
<dbReference type="InterPro" id="IPR008280">
    <property type="entry name" value="Tub_FtsZ_C"/>
</dbReference>
<accession>B5ICG7</accession>
<sequence length="351" mass="37827">MGLEYLIKDALSAGYDEKSEADVNIKVVGIGGGGCNSITRLSTQNLKAELIAVNTDKSHFSIVNASKKVLIGKKITNGRGAGGNMEIGEQAAQMAYNDIYKILDGGDIVFLLAGLGGGTGGGAGPVISEIARDAGALVVSMVTMPFKAEGKRRWEQAEMSLERFREHSHTVIVLDNNRLVSLAKNLPIKKAFAIMDYLIGDVITNLADAITIPSLMNIDFSDLEALMRNGGTSTILYGEGNYYTPQDAVMDTLNNPLMDIDYRGANGALIHITGGSEMSLQTVYRIAEGITSGIRDDAEVKIGARVDDRYTKKLKITTILTGVHTPYLQKREARYITEEIGGINDLISVVY</sequence>
<organism evidence="9 10">
    <name type="scientific">Aciduliprofundum boonei (strain DSM 19572 / T469)</name>
    <dbReference type="NCBI Taxonomy" id="439481"/>
    <lineage>
        <taxon>Archaea</taxon>
        <taxon>Methanobacteriati</taxon>
        <taxon>Thermoplasmatota</taxon>
        <taxon>DHVE2 group</taxon>
        <taxon>Candidatus Aciduliprofundum</taxon>
    </lineage>
</organism>
<evidence type="ECO:0000256" key="1">
    <source>
        <dbReference type="ARBA" id="ARBA00009690"/>
    </source>
</evidence>
<dbReference type="HAMAP" id="MF_00909">
    <property type="entry name" value="FtsZ"/>
    <property type="match status" value="1"/>
</dbReference>
<dbReference type="GO" id="GO:0003924">
    <property type="term" value="F:GTPase activity"/>
    <property type="evidence" value="ECO:0007669"/>
    <property type="project" value="UniProtKB-UniRule"/>
</dbReference>
<dbReference type="GeneID" id="8828197"/>
<dbReference type="SMART" id="SM00865">
    <property type="entry name" value="Tubulin_C"/>
    <property type="match status" value="1"/>
</dbReference>
<dbReference type="GO" id="GO:0005737">
    <property type="term" value="C:cytoplasm"/>
    <property type="evidence" value="ECO:0007669"/>
    <property type="project" value="UniProtKB-SubCell"/>
</dbReference>
<keyword evidence="5" id="KW-0131">Cell cycle</keyword>
<comment type="function">
    <text evidence="5">Essential cell division protein that forms a contractile ring structure (Z ring) at the future cell division site. The regulation of the ring assembly controls the timing and the location of cell division. One of the functions of the FtsZ ring is to recruit other cell division proteins to the septum to produce a new cell wall between the dividing cells. Binds GTP and shows GTPase activity.</text>
</comment>